<dbReference type="InterPro" id="IPR028193">
    <property type="entry name" value="TEX13A-D_N"/>
</dbReference>
<organism evidence="4 5">
    <name type="scientific">Phyllostomus discolor</name>
    <name type="common">pale spear-nosed bat</name>
    <dbReference type="NCBI Taxonomy" id="89673"/>
    <lineage>
        <taxon>Eukaryota</taxon>
        <taxon>Metazoa</taxon>
        <taxon>Chordata</taxon>
        <taxon>Craniata</taxon>
        <taxon>Vertebrata</taxon>
        <taxon>Euteleostomi</taxon>
        <taxon>Mammalia</taxon>
        <taxon>Eutheria</taxon>
        <taxon>Laurasiatheria</taxon>
        <taxon>Chiroptera</taxon>
        <taxon>Yangochiroptera</taxon>
        <taxon>Phyllostomidae</taxon>
        <taxon>Phyllostominae</taxon>
        <taxon>Phyllostomus</taxon>
    </lineage>
</organism>
<reference evidence="4 5" key="1">
    <citation type="journal article" date="2020" name="Nature">
        <title>Six reference-quality genomes reveal evolution of bat adaptations.</title>
        <authorList>
            <person name="Jebb D."/>
            <person name="Huang Z."/>
            <person name="Pippel M."/>
            <person name="Hughes G.M."/>
            <person name="Lavrichenko K."/>
            <person name="Devanna P."/>
            <person name="Winkler S."/>
            <person name="Jermiin L.S."/>
            <person name="Skirmuntt E.C."/>
            <person name="Katzourakis A."/>
            <person name="Burkitt-Gray L."/>
            <person name="Ray D.A."/>
            <person name="Sullivan K.A.M."/>
            <person name="Roscito J.G."/>
            <person name="Kirilenko B.M."/>
            <person name="Davalos L.M."/>
            <person name="Corthals A.P."/>
            <person name="Power M.L."/>
            <person name="Jones G."/>
            <person name="Ransome R.D."/>
            <person name="Dechmann D.K.N."/>
            <person name="Locatelli A.G."/>
            <person name="Puechmaille S.J."/>
            <person name="Fedrigo O."/>
            <person name="Jarvis E.D."/>
            <person name="Hiller M."/>
            <person name="Vernes S.C."/>
            <person name="Myers E.W."/>
            <person name="Teeling E.C."/>
        </authorList>
    </citation>
    <scope>NUCLEOTIDE SEQUENCE [LARGE SCALE GENOMIC DNA]</scope>
    <source>
        <strain evidence="4">Bat1K_MPI-CBG_1</strain>
    </source>
</reference>
<dbReference type="AlphaFoldDB" id="A0A834DUQ5"/>
<accession>A0A834DUQ5</accession>
<comment type="caution">
    <text evidence="4">The sequence shown here is derived from an EMBL/GenBank/DDBJ whole genome shotgun (WGS) entry which is preliminary data.</text>
</comment>
<dbReference type="Proteomes" id="UP000664940">
    <property type="component" value="Unassembled WGS sequence"/>
</dbReference>
<dbReference type="PANTHER" id="PTHR23111">
    <property type="entry name" value="ZINC FINGER PROTEIN"/>
    <property type="match status" value="1"/>
</dbReference>
<evidence type="ECO:0000313" key="4">
    <source>
        <dbReference type="EMBL" id="KAF6090817.1"/>
    </source>
</evidence>
<dbReference type="Pfam" id="PF15186">
    <property type="entry name" value="TEX13"/>
    <property type="match status" value="1"/>
</dbReference>
<protein>
    <recommendedName>
        <fullName evidence="3">Testis-expressed protein 13 A-D N-terminal domain-containing protein</fullName>
    </recommendedName>
</protein>
<gene>
    <name evidence="4" type="ORF">HJG60_012199</name>
</gene>
<dbReference type="PANTHER" id="PTHR23111:SF103">
    <property type="entry name" value="TEX13 FAMILY MEMBER C3-RELATED"/>
    <property type="match status" value="1"/>
</dbReference>
<sequence>MAVNFKDPACGFCCREVVDFINNKILQNGGTPSFYLRHLGESWGDTERKLRDILTDSGISGARKNAYAWSTLALAVRFAERQRKEDKVKVVKLQKQLEEQQLLNDALVGMVNRLRDTQESERGKAQLQLQQNLTALRGVQAERDAMKNVLLTVLSTQSDKQEGPAEEDERKQTDTGAAAQTAAGLTLKNFRTRWAVSGVQHSG</sequence>
<dbReference type="GO" id="GO:0003729">
    <property type="term" value="F:mRNA binding"/>
    <property type="evidence" value="ECO:0007669"/>
    <property type="project" value="TreeGrafter"/>
</dbReference>
<name>A0A834DUQ5_9CHIR</name>
<feature type="compositionally biased region" description="Basic and acidic residues" evidence="2">
    <location>
        <begin position="159"/>
        <end position="173"/>
    </location>
</feature>
<evidence type="ECO:0000259" key="3">
    <source>
        <dbReference type="Pfam" id="PF15186"/>
    </source>
</evidence>
<proteinExistence type="inferred from homology"/>
<evidence type="ECO:0000313" key="5">
    <source>
        <dbReference type="Proteomes" id="UP000664940"/>
    </source>
</evidence>
<comment type="similarity">
    <text evidence="1">Belongs to the TEX13 family.</text>
</comment>
<feature type="compositionally biased region" description="Low complexity" evidence="2">
    <location>
        <begin position="174"/>
        <end position="184"/>
    </location>
</feature>
<feature type="region of interest" description="Disordered" evidence="2">
    <location>
        <begin position="155"/>
        <end position="184"/>
    </location>
</feature>
<evidence type="ECO:0000256" key="2">
    <source>
        <dbReference type="SAM" id="MobiDB-lite"/>
    </source>
</evidence>
<dbReference type="EMBL" id="JABVXQ010000009">
    <property type="protein sequence ID" value="KAF6090817.1"/>
    <property type="molecule type" value="Genomic_DNA"/>
</dbReference>
<feature type="domain" description="Testis-expressed protein 13 A-D N-terminal" evidence="3">
    <location>
        <begin position="5"/>
        <end position="152"/>
    </location>
</feature>
<evidence type="ECO:0000256" key="1">
    <source>
        <dbReference type="ARBA" id="ARBA00008287"/>
    </source>
</evidence>